<sequence length="318" mass="36237">MSTFLRIRASVRLARSLPPTLHYRSLSSRYNSENAPDSLSVDKQYEQACERSGRLEQQWIQNRKDIQEASGNSPITFPSYFRDLNDEFGPFDMDVRTEAQRAVERHSKYAWVPCNYGAKFVLDADRLYFSLDETKAHSGVYLVSIAKKRSDKTKALEGEPTDKEEEGSAWKKEEPVEGIDEPAKTKERTDKKKFSITFPYHDRKVLFRANTFQEAIHLADALVEKMIKSKTLLASMKRYAPWRNVASTASQINFLLRLGANSREQNVIKVALTMNKGESPKAEATDDEGDHPIVQEVTSASDLHSNFMLSDGLWDLES</sequence>
<gene>
    <name evidence="1" type="ORF">QFC20_004454</name>
</gene>
<evidence type="ECO:0000313" key="2">
    <source>
        <dbReference type="Proteomes" id="UP001230649"/>
    </source>
</evidence>
<reference evidence="1" key="1">
    <citation type="submission" date="2023-04" db="EMBL/GenBank/DDBJ databases">
        <title>Draft Genome sequencing of Naganishia species isolated from polar environments using Oxford Nanopore Technology.</title>
        <authorList>
            <person name="Leo P."/>
            <person name="Venkateswaran K."/>
        </authorList>
    </citation>
    <scope>NUCLEOTIDE SEQUENCE</scope>
    <source>
        <strain evidence="1">MNA-CCFEE 5262</strain>
    </source>
</reference>
<organism evidence="1 2">
    <name type="scientific">Naganishia adeliensis</name>
    <dbReference type="NCBI Taxonomy" id="92952"/>
    <lineage>
        <taxon>Eukaryota</taxon>
        <taxon>Fungi</taxon>
        <taxon>Dikarya</taxon>
        <taxon>Basidiomycota</taxon>
        <taxon>Agaricomycotina</taxon>
        <taxon>Tremellomycetes</taxon>
        <taxon>Filobasidiales</taxon>
        <taxon>Filobasidiaceae</taxon>
        <taxon>Naganishia</taxon>
    </lineage>
</organism>
<keyword evidence="2" id="KW-1185">Reference proteome</keyword>
<name>A0ACC2W0P0_9TREE</name>
<evidence type="ECO:0000313" key="1">
    <source>
        <dbReference type="EMBL" id="KAJ9105013.1"/>
    </source>
</evidence>
<dbReference type="Proteomes" id="UP001230649">
    <property type="component" value="Unassembled WGS sequence"/>
</dbReference>
<proteinExistence type="predicted"/>
<accession>A0ACC2W0P0</accession>
<dbReference type="EMBL" id="JASBWS010000051">
    <property type="protein sequence ID" value="KAJ9105013.1"/>
    <property type="molecule type" value="Genomic_DNA"/>
</dbReference>
<protein>
    <submittedName>
        <fullName evidence="1">Uncharacterized protein</fullName>
    </submittedName>
</protein>
<comment type="caution">
    <text evidence="1">The sequence shown here is derived from an EMBL/GenBank/DDBJ whole genome shotgun (WGS) entry which is preliminary data.</text>
</comment>